<dbReference type="Proteomes" id="UP000297762">
    <property type="component" value="Unassembled WGS sequence"/>
</dbReference>
<sequence length="161" mass="17349">MKRYIGILSILCFLLFSTQACKDDGGGSPMVVMTLAAIVIASPATSCAHPSVQDLTLMDPPIYGSGVVKPVYFYRITTNFISDPIDLTLTAEGGQISLFVGDQNVILDQQNYKSATITNRYDADAADVATATVTINTFDGQFRCIAVDPGEYGDFSLSYSY</sequence>
<accession>A0A4V3JSL9</accession>
<dbReference type="OrthoDB" id="9898465at2"/>
<evidence type="ECO:0000313" key="3">
    <source>
        <dbReference type="Proteomes" id="UP000297762"/>
    </source>
</evidence>
<organism evidence="2 3">
    <name type="scientific">Leptospira sarikeiensis</name>
    <dbReference type="NCBI Taxonomy" id="2484943"/>
    <lineage>
        <taxon>Bacteria</taxon>
        <taxon>Pseudomonadati</taxon>
        <taxon>Spirochaetota</taxon>
        <taxon>Spirochaetia</taxon>
        <taxon>Leptospirales</taxon>
        <taxon>Leptospiraceae</taxon>
        <taxon>Leptospira</taxon>
    </lineage>
</organism>
<keyword evidence="3" id="KW-1185">Reference proteome</keyword>
<name>A0A4V3JSL9_9LEPT</name>
<evidence type="ECO:0000313" key="2">
    <source>
        <dbReference type="EMBL" id="TGL65797.1"/>
    </source>
</evidence>
<dbReference type="EMBL" id="RQGF01000004">
    <property type="protein sequence ID" value="TGL65797.1"/>
    <property type="molecule type" value="Genomic_DNA"/>
</dbReference>
<dbReference type="RefSeq" id="WP_135647530.1">
    <property type="nucleotide sequence ID" value="NZ_RQGF01000004.1"/>
</dbReference>
<feature type="chain" id="PRO_5020328054" evidence="1">
    <location>
        <begin position="23"/>
        <end position="161"/>
    </location>
</feature>
<protein>
    <submittedName>
        <fullName evidence="2">Uncharacterized protein</fullName>
    </submittedName>
</protein>
<dbReference type="PROSITE" id="PS51257">
    <property type="entry name" value="PROKAR_LIPOPROTEIN"/>
    <property type="match status" value="1"/>
</dbReference>
<feature type="signal peptide" evidence="1">
    <location>
        <begin position="1"/>
        <end position="22"/>
    </location>
</feature>
<comment type="caution">
    <text evidence="2">The sequence shown here is derived from an EMBL/GenBank/DDBJ whole genome shotgun (WGS) entry which is preliminary data.</text>
</comment>
<proteinExistence type="predicted"/>
<dbReference type="AlphaFoldDB" id="A0A4V3JSL9"/>
<gene>
    <name evidence="2" type="ORF">EHQ64_00560</name>
</gene>
<evidence type="ECO:0000256" key="1">
    <source>
        <dbReference type="SAM" id="SignalP"/>
    </source>
</evidence>
<keyword evidence="1" id="KW-0732">Signal</keyword>
<reference evidence="2" key="1">
    <citation type="journal article" date="2019" name="PLoS Negl. Trop. Dis.">
        <title>Revisiting the worldwide diversity of Leptospira species in the environment.</title>
        <authorList>
            <person name="Vincent A.T."/>
            <person name="Schiettekatte O."/>
            <person name="Bourhy P."/>
            <person name="Veyrier F.J."/>
            <person name="Picardeau M."/>
        </authorList>
    </citation>
    <scope>NUCLEOTIDE SEQUENCE [LARGE SCALE GENOMIC DNA]</scope>
    <source>
        <strain evidence="2">201702455</strain>
    </source>
</reference>